<evidence type="ECO:0000313" key="11">
    <source>
        <dbReference type="EMBL" id="QTA78380.1"/>
    </source>
</evidence>
<dbReference type="Pfam" id="PF00733">
    <property type="entry name" value="Asn_synthase"/>
    <property type="match status" value="1"/>
</dbReference>
<dbReference type="EMBL" id="CP061799">
    <property type="protein sequence ID" value="QTA78380.1"/>
    <property type="molecule type" value="Genomic_DNA"/>
</dbReference>
<proteinExistence type="inferred from homology"/>
<dbReference type="InterPro" id="IPR029055">
    <property type="entry name" value="Ntn_hydrolases_N"/>
</dbReference>
<dbReference type="Gene3D" id="3.60.20.10">
    <property type="entry name" value="Glutamine Phosphoribosylpyrophosphate, subunit 1, domain 1"/>
    <property type="match status" value="1"/>
</dbReference>
<dbReference type="GO" id="GO:0005524">
    <property type="term" value="F:ATP binding"/>
    <property type="evidence" value="ECO:0007669"/>
    <property type="project" value="UniProtKB-KW"/>
</dbReference>
<evidence type="ECO:0000256" key="6">
    <source>
        <dbReference type="ARBA" id="ARBA00048741"/>
    </source>
</evidence>
<comment type="catalytic activity">
    <reaction evidence="6">
        <text>L-aspartate + L-glutamine + ATP + H2O = L-asparagine + L-glutamate + AMP + diphosphate + H(+)</text>
        <dbReference type="Rhea" id="RHEA:12228"/>
        <dbReference type="ChEBI" id="CHEBI:15377"/>
        <dbReference type="ChEBI" id="CHEBI:15378"/>
        <dbReference type="ChEBI" id="CHEBI:29985"/>
        <dbReference type="ChEBI" id="CHEBI:29991"/>
        <dbReference type="ChEBI" id="CHEBI:30616"/>
        <dbReference type="ChEBI" id="CHEBI:33019"/>
        <dbReference type="ChEBI" id="CHEBI:58048"/>
        <dbReference type="ChEBI" id="CHEBI:58359"/>
        <dbReference type="ChEBI" id="CHEBI:456215"/>
        <dbReference type="EC" id="6.3.5.4"/>
    </reaction>
</comment>
<organism evidence="11 12">
    <name type="scientific">Desulfonema limicola</name>
    <dbReference type="NCBI Taxonomy" id="45656"/>
    <lineage>
        <taxon>Bacteria</taxon>
        <taxon>Pseudomonadati</taxon>
        <taxon>Thermodesulfobacteriota</taxon>
        <taxon>Desulfobacteria</taxon>
        <taxon>Desulfobacterales</taxon>
        <taxon>Desulfococcaceae</taxon>
        <taxon>Desulfonema</taxon>
    </lineage>
</organism>
<evidence type="ECO:0000256" key="1">
    <source>
        <dbReference type="ARBA" id="ARBA00005187"/>
    </source>
</evidence>
<reference evidence="11" key="1">
    <citation type="journal article" date="2021" name="Microb. Physiol.">
        <title>Proteogenomic Insights into the Physiology of Marine, Sulfate-Reducing, Filamentous Desulfonema limicola and Desulfonema magnum.</title>
        <authorList>
            <person name="Schnaars V."/>
            <person name="Wohlbrand L."/>
            <person name="Scheve S."/>
            <person name="Hinrichs C."/>
            <person name="Reinhardt R."/>
            <person name="Rabus R."/>
        </authorList>
    </citation>
    <scope>NUCLEOTIDE SEQUENCE</scope>
    <source>
        <strain evidence="11">5ac10</strain>
    </source>
</reference>
<accession>A0A975B3Z8</accession>
<evidence type="ECO:0000256" key="2">
    <source>
        <dbReference type="ARBA" id="ARBA00005752"/>
    </source>
</evidence>
<keyword evidence="12" id="KW-1185">Reference proteome</keyword>
<sequence length="588" mass="66729">MGCLFGYCGLPEENLLDKMAELMNHRCKNGWEKSAVKTGKDFIIEIGRGISPWSCETHTAEIPEQNLVFGYSGAVFNMEKDLQDFMPGFINNPEKKLESFEGAFTAALGMEKEIMLIRDHAGIKVVYWTIHDNRLVFASEIKALFADPKVLKVLRTAALPEYFTFSYIPGQNTMFENIYELQPGTILKYKNKNISIRRYFEFENMEIDEGINQLNQKDDVYADNLRACLENSIKECCSLSDRPPAVFLSGGIDSSSVLALAARYFPGYPLKTFSIHFGQKYANENEFVSMMTKHYQTDHTWLEVRPSKFIKQMRDIIWKLDDPIGDPITVPNFLMAEAASKVSDIVLNGEGGDPCFGGPKNLSMLMAQVYGPLPGEACENWLERNYLYSYKKCFSDLSQLLNPDLIKQAGGLDALISIVKPFLNAQKPKSFINKLMALNIRLKGANLILVKVDKMTSANSLLALPPLFSKQIIEISMSCPPHLKLMGNIEKGILKKAVADILPPPIVCRPKSGMMVPVRFWLRKEMHSYAKKVLSQKKLKNTGFFNVDYVKKLMNYDKNEVSGSRFGLKLWMLITFVLWYEQMVLGER</sequence>
<evidence type="ECO:0000259" key="10">
    <source>
        <dbReference type="Pfam" id="PF13537"/>
    </source>
</evidence>
<evidence type="ECO:0000313" key="12">
    <source>
        <dbReference type="Proteomes" id="UP000663720"/>
    </source>
</evidence>
<dbReference type="InterPro" id="IPR051786">
    <property type="entry name" value="ASN_synthetase/amidase"/>
</dbReference>
<dbReference type="GO" id="GO:0006529">
    <property type="term" value="P:asparagine biosynthetic process"/>
    <property type="evidence" value="ECO:0007669"/>
    <property type="project" value="InterPro"/>
</dbReference>
<comment type="similarity">
    <text evidence="2">Belongs to the asparagine synthetase family.</text>
</comment>
<dbReference type="CDD" id="cd01991">
    <property type="entry name" value="Asn_synthase_B_C"/>
    <property type="match status" value="1"/>
</dbReference>
<dbReference type="InterPro" id="IPR014729">
    <property type="entry name" value="Rossmann-like_a/b/a_fold"/>
</dbReference>
<dbReference type="PANTHER" id="PTHR43284">
    <property type="entry name" value="ASPARAGINE SYNTHETASE (GLUTAMINE-HYDROLYZING)"/>
    <property type="match status" value="1"/>
</dbReference>
<evidence type="ECO:0000256" key="8">
    <source>
        <dbReference type="PIRSR" id="PIRSR001589-3"/>
    </source>
</evidence>
<dbReference type="InterPro" id="IPR001962">
    <property type="entry name" value="Asn_synthase"/>
</dbReference>
<dbReference type="InterPro" id="IPR006426">
    <property type="entry name" value="Asn_synth_AEB"/>
</dbReference>
<dbReference type="EC" id="6.3.5.4" evidence="3"/>
<keyword evidence="5 7" id="KW-0067">ATP-binding</keyword>
<evidence type="ECO:0000259" key="9">
    <source>
        <dbReference type="Pfam" id="PF00733"/>
    </source>
</evidence>
<dbReference type="InterPro" id="IPR017932">
    <property type="entry name" value="GATase_2_dom"/>
</dbReference>
<feature type="domain" description="Asparagine synthetase" evidence="9">
    <location>
        <begin position="225"/>
        <end position="581"/>
    </location>
</feature>
<evidence type="ECO:0000256" key="4">
    <source>
        <dbReference type="ARBA" id="ARBA00022741"/>
    </source>
</evidence>
<feature type="binding site" evidence="7">
    <location>
        <position position="275"/>
    </location>
    <ligand>
        <name>ATP</name>
        <dbReference type="ChEBI" id="CHEBI:30616"/>
    </ligand>
</feature>
<dbReference type="GO" id="GO:0004066">
    <property type="term" value="F:asparagine synthase (glutamine-hydrolyzing) activity"/>
    <property type="evidence" value="ECO:0007669"/>
    <property type="project" value="UniProtKB-EC"/>
</dbReference>
<keyword evidence="4 7" id="KW-0547">Nucleotide-binding</keyword>
<dbReference type="Proteomes" id="UP000663720">
    <property type="component" value="Chromosome"/>
</dbReference>
<dbReference type="GO" id="GO:0005829">
    <property type="term" value="C:cytosol"/>
    <property type="evidence" value="ECO:0007669"/>
    <property type="project" value="TreeGrafter"/>
</dbReference>
<dbReference type="AlphaFoldDB" id="A0A975B3Z8"/>
<feature type="domain" description="Glutamine amidotransferase type-2" evidence="10">
    <location>
        <begin position="93"/>
        <end position="145"/>
    </location>
</feature>
<dbReference type="RefSeq" id="WP_207690244.1">
    <property type="nucleotide sequence ID" value="NZ_CP061799.1"/>
</dbReference>
<comment type="pathway">
    <text evidence="1">Amino-acid biosynthesis; L-asparagine biosynthesis; L-asparagine from L-aspartate (L-Gln route): step 1/1.</text>
</comment>
<dbReference type="KEGG" id="dli:dnl_06020"/>
<feature type="binding site" evidence="7">
    <location>
        <position position="81"/>
    </location>
    <ligand>
        <name>L-glutamine</name>
        <dbReference type="ChEBI" id="CHEBI:58359"/>
    </ligand>
</feature>
<evidence type="ECO:0000256" key="5">
    <source>
        <dbReference type="ARBA" id="ARBA00022840"/>
    </source>
</evidence>
<name>A0A975B3Z8_9BACT</name>
<evidence type="ECO:0000256" key="3">
    <source>
        <dbReference type="ARBA" id="ARBA00012737"/>
    </source>
</evidence>
<dbReference type="SUPFAM" id="SSF56235">
    <property type="entry name" value="N-terminal nucleophile aminohydrolases (Ntn hydrolases)"/>
    <property type="match status" value="1"/>
</dbReference>
<gene>
    <name evidence="11" type="ORF">dnl_06020</name>
</gene>
<dbReference type="SUPFAM" id="SSF52402">
    <property type="entry name" value="Adenine nucleotide alpha hydrolases-like"/>
    <property type="match status" value="1"/>
</dbReference>
<dbReference type="PIRSF" id="PIRSF001589">
    <property type="entry name" value="Asn_synthetase_glu-h"/>
    <property type="match status" value="1"/>
</dbReference>
<evidence type="ECO:0000256" key="7">
    <source>
        <dbReference type="PIRSR" id="PIRSR001589-2"/>
    </source>
</evidence>
<feature type="site" description="Important for beta-aspartyl-AMP intermediate formation" evidence="8">
    <location>
        <position position="350"/>
    </location>
</feature>
<dbReference type="PANTHER" id="PTHR43284:SF1">
    <property type="entry name" value="ASPARAGINE SYNTHETASE"/>
    <property type="match status" value="1"/>
</dbReference>
<dbReference type="Gene3D" id="3.40.50.620">
    <property type="entry name" value="HUPs"/>
    <property type="match status" value="1"/>
</dbReference>
<protein>
    <recommendedName>
        <fullName evidence="3">asparagine synthase (glutamine-hydrolyzing)</fullName>
        <ecNumber evidence="3">6.3.5.4</ecNumber>
    </recommendedName>
</protein>
<dbReference type="Pfam" id="PF13537">
    <property type="entry name" value="GATase_7"/>
    <property type="match status" value="1"/>
</dbReference>